<protein>
    <submittedName>
        <fullName evidence="1">Uncharacterized protein</fullName>
    </submittedName>
</protein>
<proteinExistence type="predicted"/>
<dbReference type="Proteomes" id="UP000007473">
    <property type="component" value="Chromosome"/>
</dbReference>
<evidence type="ECO:0000313" key="1">
    <source>
        <dbReference type="EMBL" id="ADV34780.1"/>
    </source>
</evidence>
<dbReference type="AlphaFoldDB" id="A0AB32XCF1"/>
<dbReference type="KEGG" id="mfm:MfeM64YM_0785"/>
<reference evidence="1 2" key="1">
    <citation type="journal article" date="2011" name="J. Bacteriol.">
        <title>Genome sequence of the repetitive-sequence-rich Mycoplasma fermentans strain M64.</title>
        <authorList>
            <person name="Shu H.W."/>
            <person name="Liu T.T."/>
            <person name="Chang H.Y."/>
            <person name="Liu Y.M."/>
            <person name="Wu K.M."/>
            <person name="Shu H.Y."/>
            <person name="Tsai S.F."/>
            <person name="Hsiao K.J."/>
            <person name="Hu W.S."/>
            <person name="Ng W.V."/>
        </authorList>
    </citation>
    <scope>NUCLEOTIDE SEQUENCE [LARGE SCALE GENOMIC DNA]</scope>
    <source>
        <strain evidence="1 2">M64</strain>
    </source>
</reference>
<accession>A0AB32XCF1</accession>
<evidence type="ECO:0000313" key="2">
    <source>
        <dbReference type="Proteomes" id="UP000007473"/>
    </source>
</evidence>
<dbReference type="EMBL" id="CP002458">
    <property type="protein sequence ID" value="ADV34780.1"/>
    <property type="molecule type" value="Genomic_DNA"/>
</dbReference>
<gene>
    <name evidence="1" type="ordered locus">MfeM64YM_0785</name>
</gene>
<sequence>MLSREYYTFNNINCIKDYTKNIHLIILDDPDSEWISNNYFRNKVHIIFKSEGGKF</sequence>
<dbReference type="RefSeq" id="WP_013527062.1">
    <property type="nucleotide sequence ID" value="NC_014921.1"/>
</dbReference>
<organism evidence="1 2">
    <name type="scientific">Mycoplasmopsis fermentans (strain M64)</name>
    <name type="common">Mycoplasma fermentans</name>
    <dbReference type="NCBI Taxonomy" id="943945"/>
    <lineage>
        <taxon>Bacteria</taxon>
        <taxon>Bacillati</taxon>
        <taxon>Mycoplasmatota</taxon>
        <taxon>Mycoplasmoidales</taxon>
        <taxon>Metamycoplasmataceae</taxon>
        <taxon>Mycoplasmopsis</taxon>
    </lineage>
</organism>
<name>A0AB32XCF1_MYCFM</name>